<evidence type="ECO:0000313" key="3">
    <source>
        <dbReference type="Proteomes" id="UP001324427"/>
    </source>
</evidence>
<keyword evidence="3" id="KW-1185">Reference proteome</keyword>
<dbReference type="SUPFAM" id="SSF51556">
    <property type="entry name" value="Metallo-dependent hydrolases"/>
    <property type="match status" value="1"/>
</dbReference>
<name>A0AAV9JEH4_9PEZI</name>
<protein>
    <recommendedName>
        <fullName evidence="4">Metallo-dependent hydrolase</fullName>
    </recommendedName>
</protein>
<dbReference type="EMBL" id="JAVFHQ010000034">
    <property type="protein sequence ID" value="KAK4543174.1"/>
    <property type="molecule type" value="Genomic_DNA"/>
</dbReference>
<evidence type="ECO:0000313" key="2">
    <source>
        <dbReference type="EMBL" id="KAK4543174.1"/>
    </source>
</evidence>
<dbReference type="PANTHER" id="PTHR32027">
    <property type="entry name" value="CYTOSINE DEAMINASE"/>
    <property type="match status" value="1"/>
</dbReference>
<dbReference type="InterPro" id="IPR052349">
    <property type="entry name" value="Metallo-hydrolase_Enzymes"/>
</dbReference>
<reference evidence="2 3" key="1">
    <citation type="submission" date="2021-11" db="EMBL/GenBank/DDBJ databases">
        <title>Black yeast isolated from Biological Soil Crust.</title>
        <authorList>
            <person name="Kurbessoian T."/>
        </authorList>
    </citation>
    <scope>NUCLEOTIDE SEQUENCE [LARGE SCALE GENOMIC DNA]</scope>
    <source>
        <strain evidence="2 3">CCFEE 5522</strain>
    </source>
</reference>
<feature type="region of interest" description="Disordered" evidence="1">
    <location>
        <begin position="74"/>
        <end position="94"/>
    </location>
</feature>
<accession>A0AAV9JEH4</accession>
<feature type="compositionally biased region" description="Polar residues" evidence="1">
    <location>
        <begin position="39"/>
        <end position="55"/>
    </location>
</feature>
<dbReference type="AlphaFoldDB" id="A0AAV9JEH4"/>
<feature type="compositionally biased region" description="Polar residues" evidence="1">
    <location>
        <begin position="74"/>
        <end position="87"/>
    </location>
</feature>
<dbReference type="Proteomes" id="UP001324427">
    <property type="component" value="Unassembled WGS sequence"/>
</dbReference>
<evidence type="ECO:0000256" key="1">
    <source>
        <dbReference type="SAM" id="MobiDB-lite"/>
    </source>
</evidence>
<comment type="caution">
    <text evidence="2">The sequence shown here is derived from an EMBL/GenBank/DDBJ whole genome shotgun (WGS) entry which is preliminary data.</text>
</comment>
<gene>
    <name evidence="2" type="ORF">LTR36_005724</name>
</gene>
<evidence type="ECO:0008006" key="4">
    <source>
        <dbReference type="Google" id="ProtNLM"/>
    </source>
</evidence>
<proteinExistence type="predicted"/>
<feature type="region of interest" description="Disordered" evidence="1">
    <location>
        <begin position="22"/>
        <end position="62"/>
    </location>
</feature>
<dbReference type="PANTHER" id="PTHR32027:SF0">
    <property type="entry name" value="CYTOSINE DEAMINASE"/>
    <property type="match status" value="1"/>
</dbReference>
<dbReference type="Gene3D" id="3.20.20.140">
    <property type="entry name" value="Metal-dependent hydrolases"/>
    <property type="match status" value="1"/>
</dbReference>
<dbReference type="InterPro" id="IPR032466">
    <property type="entry name" value="Metal_Hydrolase"/>
</dbReference>
<dbReference type="GO" id="GO:0016814">
    <property type="term" value="F:hydrolase activity, acting on carbon-nitrogen (but not peptide) bonds, in cyclic amidines"/>
    <property type="evidence" value="ECO:0007669"/>
    <property type="project" value="TreeGrafter"/>
</dbReference>
<organism evidence="2 3">
    <name type="scientific">Oleoguttula mirabilis</name>
    <dbReference type="NCBI Taxonomy" id="1507867"/>
    <lineage>
        <taxon>Eukaryota</taxon>
        <taxon>Fungi</taxon>
        <taxon>Dikarya</taxon>
        <taxon>Ascomycota</taxon>
        <taxon>Pezizomycotina</taxon>
        <taxon>Dothideomycetes</taxon>
        <taxon>Dothideomycetidae</taxon>
        <taxon>Mycosphaerellales</taxon>
        <taxon>Teratosphaeriaceae</taxon>
        <taxon>Oleoguttula</taxon>
    </lineage>
</organism>
<sequence>MAGEFLRSHGIDIDAEMSRIQQGGSMDTTPKAPAHVHGTTLSSPNVDRITNASLPNTPPGTRWDVKLTADHIASTTVHQASSSSADSTNRERDERTRINAHGALLAPSFCHPHVHLDKAYLLSHPKYAHLQIQRGDFAEAMELTGQAKAMFEHADLIERGQRLIDESVAAGVTHMRAFVEVDAGVGLKCLEAGVQLKKSAAAAGGDGGRCHVQLCVFAQLPLFSPSQDDAEGEVIRGLMEQAAGMDEVDCVGSTPYVEAERGLMEKNVEWMVGLSARRRLHLDFHLDYNLDPNIEPLVWHVISALKQQDWHEATQQRQRTVVLGHCTRLTLWPDAEWRRLKDSIGDLPISFVGLPTSDLFMMRTPDRTRGTLDVPRLIKEYGLNACMGINNIGNAFTPHGSCDPLTLAGSGVGVYSAGTQRDAEVLYECVSSRAREAIGLGRRRVDESADGEVRGEVGLQVRGGIARDLVLFGAEGEGWRTRKSVAEAVYLYDHCRGRRAFVGGRMTA</sequence>